<keyword evidence="12" id="KW-0902">Two-component regulatory system</keyword>
<dbReference type="Gene3D" id="1.10.287.130">
    <property type="match status" value="1"/>
</dbReference>
<keyword evidence="4" id="KW-1003">Cell membrane</keyword>
<evidence type="ECO:0000256" key="3">
    <source>
        <dbReference type="ARBA" id="ARBA00012438"/>
    </source>
</evidence>
<evidence type="ECO:0000256" key="6">
    <source>
        <dbReference type="ARBA" id="ARBA00022679"/>
    </source>
</evidence>
<dbReference type="Gene3D" id="3.30.565.10">
    <property type="entry name" value="Histidine kinase-like ATPase, C-terminal domain"/>
    <property type="match status" value="1"/>
</dbReference>
<dbReference type="EMBL" id="SPMZ01000040">
    <property type="protein sequence ID" value="NMQ20189.1"/>
    <property type="molecule type" value="Genomic_DNA"/>
</dbReference>
<keyword evidence="10" id="KW-0067">ATP-binding</keyword>
<dbReference type="InterPro" id="IPR029151">
    <property type="entry name" value="Sensor-like_sf"/>
</dbReference>
<evidence type="ECO:0000256" key="10">
    <source>
        <dbReference type="ARBA" id="ARBA00022840"/>
    </source>
</evidence>
<dbReference type="InterPro" id="IPR003661">
    <property type="entry name" value="HisK_dim/P_dom"/>
</dbReference>
<organism evidence="15 16">
    <name type="scientific">Candidatus Competibacter phosphatis</name>
    <dbReference type="NCBI Taxonomy" id="221280"/>
    <lineage>
        <taxon>Bacteria</taxon>
        <taxon>Pseudomonadati</taxon>
        <taxon>Pseudomonadota</taxon>
        <taxon>Gammaproteobacteria</taxon>
        <taxon>Candidatus Competibacteraceae</taxon>
        <taxon>Candidatus Competibacter</taxon>
    </lineage>
</organism>
<dbReference type="SUPFAM" id="SSF47384">
    <property type="entry name" value="Homodimeric domain of signal transducing histidine kinase"/>
    <property type="match status" value="1"/>
</dbReference>
<dbReference type="InterPro" id="IPR003594">
    <property type="entry name" value="HATPase_dom"/>
</dbReference>
<reference evidence="15 16" key="1">
    <citation type="submission" date="2019-03" db="EMBL/GenBank/DDBJ databases">
        <title>Metabolic reconstructions from genomes of highly enriched 'Candidatus Accumulibacter' and 'Candidatus Competibacter' bioreactor populations.</title>
        <authorList>
            <person name="Annavajhala M.K."/>
            <person name="Welles L."/>
            <person name="Abbas B."/>
            <person name="Sorokin D."/>
            <person name="Park H."/>
            <person name="Van Loosdrecht M."/>
            <person name="Chandran K."/>
        </authorList>
    </citation>
    <scope>NUCLEOTIDE SEQUENCE [LARGE SCALE GENOMIC DNA]</scope>
    <source>
        <strain evidence="15 16">SBR_G</strain>
    </source>
</reference>
<evidence type="ECO:0000256" key="5">
    <source>
        <dbReference type="ARBA" id="ARBA00022553"/>
    </source>
</evidence>
<evidence type="ECO:0000313" key="16">
    <source>
        <dbReference type="Proteomes" id="UP000760480"/>
    </source>
</evidence>
<dbReference type="SUPFAM" id="SSF55874">
    <property type="entry name" value="ATPase domain of HSP90 chaperone/DNA topoisomerase II/histidine kinase"/>
    <property type="match status" value="1"/>
</dbReference>
<dbReference type="PRINTS" id="PR00344">
    <property type="entry name" value="BCTRLSENSOR"/>
</dbReference>
<dbReference type="InterPro" id="IPR004358">
    <property type="entry name" value="Sig_transdc_His_kin-like_C"/>
</dbReference>
<comment type="caution">
    <text evidence="15">The sequence shown here is derived from an EMBL/GenBank/DDBJ whole genome shotgun (WGS) entry which is preliminary data.</text>
</comment>
<protein>
    <recommendedName>
        <fullName evidence="3">histidine kinase</fullName>
        <ecNumber evidence="3">2.7.13.3</ecNumber>
    </recommendedName>
</protein>
<evidence type="ECO:0000256" key="4">
    <source>
        <dbReference type="ARBA" id="ARBA00022475"/>
    </source>
</evidence>
<accession>A0ABX1TQ95</accession>
<keyword evidence="9 15" id="KW-0418">Kinase</keyword>
<dbReference type="SMART" id="SM00388">
    <property type="entry name" value="HisKA"/>
    <property type="match status" value="1"/>
</dbReference>
<evidence type="ECO:0000313" key="15">
    <source>
        <dbReference type="EMBL" id="NMQ20189.1"/>
    </source>
</evidence>
<dbReference type="CDD" id="cd00082">
    <property type="entry name" value="HisKA"/>
    <property type="match status" value="1"/>
</dbReference>
<dbReference type="PANTHER" id="PTHR43065:SF10">
    <property type="entry name" value="PEROXIDE STRESS-ACTIVATED HISTIDINE KINASE MAK3"/>
    <property type="match status" value="1"/>
</dbReference>
<dbReference type="EC" id="2.7.13.3" evidence="3"/>
<keyword evidence="13" id="KW-0472">Membrane</keyword>
<evidence type="ECO:0000256" key="2">
    <source>
        <dbReference type="ARBA" id="ARBA00004651"/>
    </source>
</evidence>
<dbReference type="SUPFAM" id="SSF103190">
    <property type="entry name" value="Sensory domain-like"/>
    <property type="match status" value="1"/>
</dbReference>
<comment type="catalytic activity">
    <reaction evidence="1">
        <text>ATP + protein L-histidine = ADP + protein N-phospho-L-histidine.</text>
        <dbReference type="EC" id="2.7.13.3"/>
    </reaction>
</comment>
<dbReference type="SMART" id="SM00387">
    <property type="entry name" value="HATPase_c"/>
    <property type="match status" value="1"/>
</dbReference>
<keyword evidence="8" id="KW-0547">Nucleotide-binding</keyword>
<evidence type="ECO:0000256" key="11">
    <source>
        <dbReference type="ARBA" id="ARBA00022989"/>
    </source>
</evidence>
<dbReference type="Proteomes" id="UP000760480">
    <property type="component" value="Unassembled WGS sequence"/>
</dbReference>
<dbReference type="InterPro" id="IPR036890">
    <property type="entry name" value="HATPase_C_sf"/>
</dbReference>
<evidence type="ECO:0000256" key="7">
    <source>
        <dbReference type="ARBA" id="ARBA00022692"/>
    </source>
</evidence>
<evidence type="ECO:0000256" key="8">
    <source>
        <dbReference type="ARBA" id="ARBA00022741"/>
    </source>
</evidence>
<dbReference type="PROSITE" id="PS50109">
    <property type="entry name" value="HIS_KIN"/>
    <property type="match status" value="1"/>
</dbReference>
<dbReference type="InterPro" id="IPR005467">
    <property type="entry name" value="His_kinase_dom"/>
</dbReference>
<evidence type="ECO:0000256" key="1">
    <source>
        <dbReference type="ARBA" id="ARBA00000085"/>
    </source>
</evidence>
<feature type="transmembrane region" description="Helical" evidence="13">
    <location>
        <begin position="193"/>
        <end position="213"/>
    </location>
</feature>
<keyword evidence="11 13" id="KW-1133">Transmembrane helix</keyword>
<keyword evidence="5" id="KW-0597">Phosphoprotein</keyword>
<gene>
    <name evidence="15" type="ORF">E4P82_13860</name>
</gene>
<sequence>MNIPRKPYDLLRSFSALSLLTIVIISTVSAILLSRFLRETLLERNGLLTLEFVQSIAQSQNTSQYFSEPDSAKRQGPLDDFFNRIAHMPDVVRANVYSRDRMVLWSTEKPLVGRQFPENNPELDEALGGHLAFHTGRVAAHGKSEHILFAPEVEEFVENYIPIHGPDGTVVGVVELYKLPRILWETIARGQRLIWISAALGGLFLYAVLFWIVRRASRTIVDQQQALVEAEQWAMVGELAAAVAHSLRNPLAAIRSSAELAVESEDAATRECLGDIIVQVDRMETWIRDLLLYSHQPDGNAQTANLNETFRQSLTGFGDRFARRDVALQVTLPEPSPQVRADPHLLGQVFNSLLANALEAMPNGGQLQVSVERRGRQITLAMNDTGIGLSPEQLASVFKPFVSYKQRGLGVGLALARRIVQRYGGRLELRSQPGAGATAYLQLSLAE</sequence>
<evidence type="ECO:0000259" key="14">
    <source>
        <dbReference type="PROSITE" id="PS50109"/>
    </source>
</evidence>
<dbReference type="Pfam" id="PF00512">
    <property type="entry name" value="HisKA"/>
    <property type="match status" value="1"/>
</dbReference>
<dbReference type="PANTHER" id="PTHR43065">
    <property type="entry name" value="SENSOR HISTIDINE KINASE"/>
    <property type="match status" value="1"/>
</dbReference>
<evidence type="ECO:0000256" key="9">
    <source>
        <dbReference type="ARBA" id="ARBA00022777"/>
    </source>
</evidence>
<comment type="subcellular location">
    <subcellularLocation>
        <location evidence="2">Cell membrane</location>
        <topology evidence="2">Multi-pass membrane protein</topology>
    </subcellularLocation>
</comment>
<dbReference type="RefSeq" id="WP_169249452.1">
    <property type="nucleotide sequence ID" value="NZ_SPMZ01000040.1"/>
</dbReference>
<keyword evidence="16" id="KW-1185">Reference proteome</keyword>
<name>A0ABX1TQ95_9GAMM</name>
<dbReference type="Pfam" id="PF02518">
    <property type="entry name" value="HATPase_c"/>
    <property type="match status" value="1"/>
</dbReference>
<evidence type="ECO:0000256" key="13">
    <source>
        <dbReference type="SAM" id="Phobius"/>
    </source>
</evidence>
<keyword evidence="6" id="KW-0808">Transferase</keyword>
<proteinExistence type="predicted"/>
<feature type="domain" description="Histidine kinase" evidence="14">
    <location>
        <begin position="242"/>
        <end position="447"/>
    </location>
</feature>
<feature type="transmembrane region" description="Helical" evidence="13">
    <location>
        <begin position="14"/>
        <end position="34"/>
    </location>
</feature>
<dbReference type="InterPro" id="IPR036097">
    <property type="entry name" value="HisK_dim/P_sf"/>
</dbReference>
<keyword evidence="7 13" id="KW-0812">Transmembrane</keyword>
<evidence type="ECO:0000256" key="12">
    <source>
        <dbReference type="ARBA" id="ARBA00023012"/>
    </source>
</evidence>
<dbReference type="GO" id="GO:0016301">
    <property type="term" value="F:kinase activity"/>
    <property type="evidence" value="ECO:0007669"/>
    <property type="project" value="UniProtKB-KW"/>
</dbReference>